<dbReference type="EMBL" id="JBBBDM010000016">
    <property type="protein sequence ID" value="MEI5688909.1"/>
    <property type="molecule type" value="Genomic_DNA"/>
</dbReference>
<keyword evidence="2" id="KW-1185">Reference proteome</keyword>
<proteinExistence type="predicted"/>
<dbReference type="RefSeq" id="WP_336546091.1">
    <property type="nucleotide sequence ID" value="NZ_JBBBDM010000016.1"/>
</dbReference>
<protein>
    <submittedName>
        <fullName evidence="1">Uncharacterized protein</fullName>
    </submittedName>
</protein>
<name>A0ABU8H764_9SPHN</name>
<accession>A0ABU8H764</accession>
<evidence type="ECO:0000313" key="2">
    <source>
        <dbReference type="Proteomes" id="UP001367771"/>
    </source>
</evidence>
<evidence type="ECO:0000313" key="1">
    <source>
        <dbReference type="EMBL" id="MEI5688909.1"/>
    </source>
</evidence>
<comment type="caution">
    <text evidence="1">The sequence shown here is derived from an EMBL/GenBank/DDBJ whole genome shotgun (WGS) entry which is preliminary data.</text>
</comment>
<sequence length="78" mass="9034">MRLRQEAKLQPLGQALRATYDAENHATLSKDVTGLMLDLAHVPFEPHEFEPLIAPLRPPLPRSWLARMRLALRRRKAR</sequence>
<gene>
    <name evidence="1" type="ORF">V8201_17585</name>
</gene>
<organism evidence="1 2">
    <name type="scientific">Sphingomonas kyungheensis</name>
    <dbReference type="NCBI Taxonomy" id="1069987"/>
    <lineage>
        <taxon>Bacteria</taxon>
        <taxon>Pseudomonadati</taxon>
        <taxon>Pseudomonadota</taxon>
        <taxon>Alphaproteobacteria</taxon>
        <taxon>Sphingomonadales</taxon>
        <taxon>Sphingomonadaceae</taxon>
        <taxon>Sphingomonas</taxon>
    </lineage>
</organism>
<dbReference type="Proteomes" id="UP001367771">
    <property type="component" value="Unassembled WGS sequence"/>
</dbReference>
<reference evidence="1 2" key="1">
    <citation type="journal article" date="2013" name="Int. J. Syst. Evol. Microbiol.">
        <title>Sphingomonas kyungheensis sp. nov., a bacterium with ginsenoside-converting activity isolated from soil of a ginseng field.</title>
        <authorList>
            <person name="Son H.M."/>
            <person name="Yang J.E."/>
            <person name="Park Y."/>
            <person name="Han C.K."/>
            <person name="Kim S.G."/>
            <person name="Kook M."/>
            <person name="Yi T.H."/>
        </authorList>
    </citation>
    <scope>NUCLEOTIDE SEQUENCE [LARGE SCALE GENOMIC DNA]</scope>
    <source>
        <strain evidence="1 2">LMG 26582</strain>
    </source>
</reference>